<name>A0A6M3X4U9_9ZZZZ</name>
<gene>
    <name evidence="1" type="ORF">MM171A02419_0003</name>
</gene>
<accession>A0A6M3X4U9</accession>
<dbReference type="AlphaFoldDB" id="A0A6M3X4U9"/>
<proteinExistence type="predicted"/>
<sequence>MPRKEYRQRERRYVPEYVNEKYPERVAVFYNMAVGPAPKELYKANPEIPLAHFRRWRFWIDAVVILKDRMVLLEGKLRKPAEGLGQLLLYRALLPQTPELEPYKWLSIEMVLVTPRPDPRVIGVANSLGINIVIWSKPWVQDYLRSLGFA</sequence>
<reference evidence="1" key="1">
    <citation type="submission" date="2020-03" db="EMBL/GenBank/DDBJ databases">
        <title>The deep terrestrial virosphere.</title>
        <authorList>
            <person name="Holmfeldt K."/>
            <person name="Nilsson E."/>
            <person name="Simone D."/>
            <person name="Lopez-Fernandez M."/>
            <person name="Wu X."/>
            <person name="de Brujin I."/>
            <person name="Lundin D."/>
            <person name="Andersson A."/>
            <person name="Bertilsson S."/>
            <person name="Dopson M."/>
        </authorList>
    </citation>
    <scope>NUCLEOTIDE SEQUENCE</scope>
    <source>
        <strain evidence="1">MM171A02419</strain>
    </source>
</reference>
<dbReference type="EMBL" id="MT143919">
    <property type="protein sequence ID" value="QJH92772.1"/>
    <property type="molecule type" value="Genomic_DNA"/>
</dbReference>
<protein>
    <submittedName>
        <fullName evidence="1">Uncharacterized protein</fullName>
    </submittedName>
</protein>
<organism evidence="1">
    <name type="scientific">viral metagenome</name>
    <dbReference type="NCBI Taxonomy" id="1070528"/>
    <lineage>
        <taxon>unclassified sequences</taxon>
        <taxon>metagenomes</taxon>
        <taxon>organismal metagenomes</taxon>
    </lineage>
</organism>
<evidence type="ECO:0000313" key="1">
    <source>
        <dbReference type="EMBL" id="QJH92772.1"/>
    </source>
</evidence>